<dbReference type="InterPro" id="IPR019775">
    <property type="entry name" value="WD40_repeat_CS"/>
</dbReference>
<evidence type="ECO:0000256" key="1">
    <source>
        <dbReference type="ARBA" id="ARBA00022574"/>
    </source>
</evidence>
<dbReference type="PANTHER" id="PTHR14221:SF31">
    <property type="entry name" value="TRANSDUCIN_WD40 REPEAT-LIKE SUPERFAMILY PROTEIN"/>
    <property type="match status" value="1"/>
</dbReference>
<dbReference type="AlphaFoldDB" id="A0AAV8TQ66"/>
<keyword evidence="5" id="KW-1185">Reference proteome</keyword>
<feature type="repeat" description="WD" evidence="3">
    <location>
        <begin position="212"/>
        <end position="253"/>
    </location>
</feature>
<dbReference type="PANTHER" id="PTHR14221">
    <property type="entry name" value="WD REPEAT DOMAIN 44"/>
    <property type="match status" value="1"/>
</dbReference>
<dbReference type="InterPro" id="IPR020472">
    <property type="entry name" value="WD40_PAC1"/>
</dbReference>
<evidence type="ECO:0000256" key="2">
    <source>
        <dbReference type="ARBA" id="ARBA00022737"/>
    </source>
</evidence>
<evidence type="ECO:0000313" key="5">
    <source>
        <dbReference type="Proteomes" id="UP001159364"/>
    </source>
</evidence>
<dbReference type="InterPro" id="IPR015943">
    <property type="entry name" value="WD40/YVTN_repeat-like_dom_sf"/>
</dbReference>
<dbReference type="PRINTS" id="PR00320">
    <property type="entry name" value="GPROTEINBRPT"/>
</dbReference>
<organism evidence="4 5">
    <name type="scientific">Erythroxylum novogranatense</name>
    <dbReference type="NCBI Taxonomy" id="1862640"/>
    <lineage>
        <taxon>Eukaryota</taxon>
        <taxon>Viridiplantae</taxon>
        <taxon>Streptophyta</taxon>
        <taxon>Embryophyta</taxon>
        <taxon>Tracheophyta</taxon>
        <taxon>Spermatophyta</taxon>
        <taxon>Magnoliopsida</taxon>
        <taxon>eudicotyledons</taxon>
        <taxon>Gunneridae</taxon>
        <taxon>Pentapetalae</taxon>
        <taxon>rosids</taxon>
        <taxon>fabids</taxon>
        <taxon>Malpighiales</taxon>
        <taxon>Erythroxylaceae</taxon>
        <taxon>Erythroxylum</taxon>
    </lineage>
</organism>
<protein>
    <submittedName>
        <fullName evidence="4">Uncharacterized protein</fullName>
    </submittedName>
</protein>
<accession>A0AAV8TQ66</accession>
<dbReference type="InterPro" id="IPR040324">
    <property type="entry name" value="WDR44/Dgr2"/>
</dbReference>
<dbReference type="Gene3D" id="2.130.10.10">
    <property type="entry name" value="YVTN repeat-like/Quinoprotein amine dehydrogenase"/>
    <property type="match status" value="1"/>
</dbReference>
<feature type="repeat" description="WD" evidence="3">
    <location>
        <begin position="339"/>
        <end position="381"/>
    </location>
</feature>
<keyword evidence="2" id="KW-0677">Repeat</keyword>
<gene>
    <name evidence="4" type="ORF">K2173_000892</name>
</gene>
<dbReference type="SMART" id="SM00320">
    <property type="entry name" value="WD40"/>
    <property type="match status" value="6"/>
</dbReference>
<keyword evidence="1 3" id="KW-0853">WD repeat</keyword>
<evidence type="ECO:0000256" key="3">
    <source>
        <dbReference type="PROSITE-ProRule" id="PRU00221"/>
    </source>
</evidence>
<comment type="caution">
    <text evidence="4">The sequence shown here is derived from an EMBL/GenBank/DDBJ whole genome shotgun (WGS) entry which is preliminary data.</text>
</comment>
<dbReference type="SUPFAM" id="SSF50978">
    <property type="entry name" value="WD40 repeat-like"/>
    <property type="match status" value="1"/>
</dbReference>
<proteinExistence type="predicted"/>
<reference evidence="4 5" key="1">
    <citation type="submission" date="2021-09" db="EMBL/GenBank/DDBJ databases">
        <title>Genomic insights and catalytic innovation underlie evolution of tropane alkaloids biosynthesis.</title>
        <authorList>
            <person name="Wang Y.-J."/>
            <person name="Tian T."/>
            <person name="Huang J.-P."/>
            <person name="Huang S.-X."/>
        </authorList>
    </citation>
    <scope>NUCLEOTIDE SEQUENCE [LARGE SCALE GENOMIC DNA]</scope>
    <source>
        <strain evidence="4">KIB-2018</strain>
        <tissue evidence="4">Leaf</tissue>
    </source>
</reference>
<feature type="repeat" description="WD" evidence="3">
    <location>
        <begin position="483"/>
        <end position="506"/>
    </location>
</feature>
<sequence length="652" mass="74071">MLCVDKEEEEDDLFFDSVDYMSYDGQEEKLNSSKLDYEIWCKEPQSVKQRRQSFFCEMGLVEFDARSRDIPDLDRITRCSGAVSSSSASCSIREDRDVVFCEREGNSEASSMVDEIDQHQFVKPFMINQCGNSGSSPPMQLCEQGEVEDRENLKVEKKKKMKSWWRDLRWKRKKIRGTCVSKPETPETNIVKVKQSKKSWMEFTGIYKGQEIQAHNSLIRTMKINPDGQYLATGGGDGVVCIWNLRSVDVYLSSLASEVDCSSKLTYKKSKLTTKKINLPSVIIPDKVFQIEESPLQKLNGHTSDVLDLAWSNTNYLLSSSMDKTVRLWKLGSDHCLHVFRHSNYVTCIQFNPVNQNYFISGSIDGKVRIWGLDEKRVVDWVDVRDVISALCYQPDAKGFAVGCLTGSCHFYEVSGSELQLEAELNCCTKKRTSGNRITSIQFVDEISKKVMITSEDSKVRIFDGFDIVAKFKGLPKSGSQMSASFTPARRHIISAGEDSRVYVWNYDDLCTPSSKHVVSVRSCEHFYAEGVTIAVPWSGMGRDLRSARSDDKLHSHIQREECASSCRRDPDQFSLGNCFFMNGHCRGSSATWPEEKLPFPEVENEHHQDLHHRSLEEQQVLLSEAWGLVILTAGSDGKIKTFHNYGLPIKL</sequence>
<dbReference type="EMBL" id="JAIWQS010000003">
    <property type="protein sequence ID" value="KAJ8769117.1"/>
    <property type="molecule type" value="Genomic_DNA"/>
</dbReference>
<name>A0AAV8TQ66_9ROSI</name>
<dbReference type="PROSITE" id="PS50294">
    <property type="entry name" value="WD_REPEATS_REGION"/>
    <property type="match status" value="3"/>
</dbReference>
<dbReference type="InterPro" id="IPR001680">
    <property type="entry name" value="WD40_rpt"/>
</dbReference>
<dbReference type="Pfam" id="PF00400">
    <property type="entry name" value="WD40"/>
    <property type="match status" value="4"/>
</dbReference>
<evidence type="ECO:0000313" key="4">
    <source>
        <dbReference type="EMBL" id="KAJ8769117.1"/>
    </source>
</evidence>
<feature type="repeat" description="WD" evidence="3">
    <location>
        <begin position="299"/>
        <end position="339"/>
    </location>
</feature>
<dbReference type="InterPro" id="IPR036322">
    <property type="entry name" value="WD40_repeat_dom_sf"/>
</dbReference>
<dbReference type="PROSITE" id="PS00678">
    <property type="entry name" value="WD_REPEATS_1"/>
    <property type="match status" value="1"/>
</dbReference>
<dbReference type="PROSITE" id="PS50082">
    <property type="entry name" value="WD_REPEATS_2"/>
    <property type="match status" value="4"/>
</dbReference>
<dbReference type="Proteomes" id="UP001159364">
    <property type="component" value="Linkage Group LG03"/>
</dbReference>